<evidence type="ECO:0008006" key="3">
    <source>
        <dbReference type="Google" id="ProtNLM"/>
    </source>
</evidence>
<organism evidence="1 2">
    <name type="scientific">Ponticaulis profundi</name>
    <dbReference type="NCBI Taxonomy" id="2665222"/>
    <lineage>
        <taxon>Bacteria</taxon>
        <taxon>Pseudomonadati</taxon>
        <taxon>Pseudomonadota</taxon>
        <taxon>Alphaproteobacteria</taxon>
        <taxon>Hyphomonadales</taxon>
        <taxon>Hyphomonadaceae</taxon>
        <taxon>Ponticaulis</taxon>
    </lineage>
</organism>
<protein>
    <recommendedName>
        <fullName evidence="3">Lipoprotein</fullName>
    </recommendedName>
</protein>
<sequence length="127" mass="13605">MNRIALLVASLCMLTACGDEETENTKKAPKAQSGPTVFFVCDVTGDGVSYFSEMIEGPAGATENALAAAFMKKVESLDRTYYPLPPAVEANCESGTDPREMAMKALDARETAMQNGNAFRSVTGWKP</sequence>
<accession>A0ABW1SBP0</accession>
<name>A0ABW1SBP0_9PROT</name>
<keyword evidence="2" id="KW-1185">Reference proteome</keyword>
<dbReference type="PROSITE" id="PS51257">
    <property type="entry name" value="PROKAR_LIPOPROTEIN"/>
    <property type="match status" value="1"/>
</dbReference>
<dbReference type="EMBL" id="JBHSSW010000014">
    <property type="protein sequence ID" value="MFC6198819.1"/>
    <property type="molecule type" value="Genomic_DNA"/>
</dbReference>
<evidence type="ECO:0000313" key="1">
    <source>
        <dbReference type="EMBL" id="MFC6198819.1"/>
    </source>
</evidence>
<dbReference type="RefSeq" id="WP_377379372.1">
    <property type="nucleotide sequence ID" value="NZ_JBHSSW010000014.1"/>
</dbReference>
<gene>
    <name evidence="1" type="ORF">ACFQDM_12055</name>
</gene>
<proteinExistence type="predicted"/>
<evidence type="ECO:0000313" key="2">
    <source>
        <dbReference type="Proteomes" id="UP001596303"/>
    </source>
</evidence>
<reference evidence="2" key="1">
    <citation type="journal article" date="2019" name="Int. J. Syst. Evol. Microbiol.">
        <title>The Global Catalogue of Microorganisms (GCM) 10K type strain sequencing project: providing services to taxonomists for standard genome sequencing and annotation.</title>
        <authorList>
            <consortium name="The Broad Institute Genomics Platform"/>
            <consortium name="The Broad Institute Genome Sequencing Center for Infectious Disease"/>
            <person name="Wu L."/>
            <person name="Ma J."/>
        </authorList>
    </citation>
    <scope>NUCLEOTIDE SEQUENCE [LARGE SCALE GENOMIC DNA]</scope>
    <source>
        <strain evidence="2">CGMCC-1.15741</strain>
    </source>
</reference>
<comment type="caution">
    <text evidence="1">The sequence shown here is derived from an EMBL/GenBank/DDBJ whole genome shotgun (WGS) entry which is preliminary data.</text>
</comment>
<dbReference type="Proteomes" id="UP001596303">
    <property type="component" value="Unassembled WGS sequence"/>
</dbReference>